<dbReference type="Proteomes" id="UP000595437">
    <property type="component" value="Chromosome 4"/>
</dbReference>
<feature type="non-terminal residue" evidence="1">
    <location>
        <position position="1"/>
    </location>
</feature>
<protein>
    <submittedName>
        <fullName evidence="1">Uncharacterized protein</fullName>
    </submittedName>
</protein>
<gene>
    <name evidence="1" type="ORF">FKW44_007265</name>
</gene>
<evidence type="ECO:0000313" key="2">
    <source>
        <dbReference type="Proteomes" id="UP000595437"/>
    </source>
</evidence>
<organism evidence="1 2">
    <name type="scientific">Caligus rogercresseyi</name>
    <name type="common">Sea louse</name>
    <dbReference type="NCBI Taxonomy" id="217165"/>
    <lineage>
        <taxon>Eukaryota</taxon>
        <taxon>Metazoa</taxon>
        <taxon>Ecdysozoa</taxon>
        <taxon>Arthropoda</taxon>
        <taxon>Crustacea</taxon>
        <taxon>Multicrustacea</taxon>
        <taxon>Hexanauplia</taxon>
        <taxon>Copepoda</taxon>
        <taxon>Siphonostomatoida</taxon>
        <taxon>Caligidae</taxon>
        <taxon>Caligus</taxon>
    </lineage>
</organism>
<proteinExistence type="predicted"/>
<feature type="non-terminal residue" evidence="1">
    <location>
        <position position="55"/>
    </location>
</feature>
<dbReference type="EMBL" id="CP045893">
    <property type="protein sequence ID" value="QQP54432.1"/>
    <property type="molecule type" value="Genomic_DNA"/>
</dbReference>
<reference evidence="2" key="1">
    <citation type="submission" date="2021-01" db="EMBL/GenBank/DDBJ databases">
        <title>Caligus Genome Assembly.</title>
        <authorList>
            <person name="Gallardo-Escarate C."/>
        </authorList>
    </citation>
    <scope>NUCLEOTIDE SEQUENCE [LARGE SCALE GENOMIC DNA]</scope>
</reference>
<dbReference type="AlphaFoldDB" id="A0A7T8KEH0"/>
<accession>A0A7T8KEH0</accession>
<evidence type="ECO:0000313" key="1">
    <source>
        <dbReference type="EMBL" id="QQP54432.1"/>
    </source>
</evidence>
<sequence>ETSNFFGSANFWSIILTRGGVFGLWNWCMWKAKPVQIITSGSTPEASVENEWADL</sequence>
<name>A0A7T8KEH0_CALRO</name>
<keyword evidence="2" id="KW-1185">Reference proteome</keyword>